<reference evidence="2" key="2">
    <citation type="submission" date="2017-12" db="EMBL/GenBank/DDBJ databases">
        <title>Genome sequence of the Bar-tailed Godwit (Limosa lapponica baueri).</title>
        <authorList>
            <person name="Lima N.C.B."/>
            <person name="Parody-Merino A.M."/>
            <person name="Battley P.F."/>
            <person name="Fidler A.E."/>
            <person name="Prosdocimi F."/>
        </authorList>
    </citation>
    <scope>NUCLEOTIDE SEQUENCE [LARGE SCALE GENOMIC DNA]</scope>
</reference>
<dbReference type="Proteomes" id="UP000233556">
    <property type="component" value="Unassembled WGS sequence"/>
</dbReference>
<protein>
    <submittedName>
        <fullName evidence="1">Caspase-2</fullName>
    </submittedName>
</protein>
<dbReference type="EMBL" id="KZ505831">
    <property type="protein sequence ID" value="PKU44384.1"/>
    <property type="molecule type" value="Genomic_DNA"/>
</dbReference>
<name>A0A2I0UEA4_LIMLA</name>
<accession>A0A2I0UEA4</accession>
<evidence type="ECO:0000313" key="1">
    <source>
        <dbReference type="EMBL" id="PKU44384.1"/>
    </source>
</evidence>
<keyword evidence="2" id="KW-1185">Reference proteome</keyword>
<evidence type="ECO:0000313" key="2">
    <source>
        <dbReference type="Proteomes" id="UP000233556"/>
    </source>
</evidence>
<sequence>MILPWRAEEEDIALNNPYSTGLCLWGYDWGCLSNESAPIPTNSGPTMPMLRCLVGQQEVTAPLAESTWLSGKDNSPVSDAVCEMFQCKMQIPSNQEWLSLISST</sequence>
<organism evidence="1 2">
    <name type="scientific">Limosa lapponica baueri</name>
    <dbReference type="NCBI Taxonomy" id="1758121"/>
    <lineage>
        <taxon>Eukaryota</taxon>
        <taxon>Metazoa</taxon>
        <taxon>Chordata</taxon>
        <taxon>Craniata</taxon>
        <taxon>Vertebrata</taxon>
        <taxon>Euteleostomi</taxon>
        <taxon>Archelosauria</taxon>
        <taxon>Archosauria</taxon>
        <taxon>Dinosauria</taxon>
        <taxon>Saurischia</taxon>
        <taxon>Theropoda</taxon>
        <taxon>Coelurosauria</taxon>
        <taxon>Aves</taxon>
        <taxon>Neognathae</taxon>
        <taxon>Neoaves</taxon>
        <taxon>Charadriiformes</taxon>
        <taxon>Scolopacidae</taxon>
        <taxon>Limosa</taxon>
    </lineage>
</organism>
<gene>
    <name evidence="1" type="ORF">llap_5327</name>
</gene>
<reference evidence="2" key="1">
    <citation type="submission" date="2017-11" db="EMBL/GenBank/DDBJ databases">
        <authorList>
            <person name="Lima N.C."/>
            <person name="Parody-Merino A.M."/>
            <person name="Battley P.F."/>
            <person name="Fidler A.E."/>
            <person name="Prosdocimi F."/>
        </authorList>
    </citation>
    <scope>NUCLEOTIDE SEQUENCE [LARGE SCALE GENOMIC DNA]</scope>
</reference>
<dbReference type="AlphaFoldDB" id="A0A2I0UEA4"/>
<proteinExistence type="predicted"/>